<dbReference type="Gene3D" id="3.40.630.10">
    <property type="entry name" value="Zn peptidases"/>
    <property type="match status" value="1"/>
</dbReference>
<organism evidence="2">
    <name type="scientific">uncultured Solirubrobacterales bacterium</name>
    <dbReference type="NCBI Taxonomy" id="768556"/>
    <lineage>
        <taxon>Bacteria</taxon>
        <taxon>Bacillati</taxon>
        <taxon>Actinomycetota</taxon>
        <taxon>Thermoleophilia</taxon>
        <taxon>Solirubrobacterales</taxon>
        <taxon>environmental samples</taxon>
    </lineage>
</organism>
<reference evidence="2" key="1">
    <citation type="submission" date="2020-02" db="EMBL/GenBank/DDBJ databases">
        <authorList>
            <person name="Meier V. D."/>
        </authorList>
    </citation>
    <scope>NUCLEOTIDE SEQUENCE</scope>
    <source>
        <strain evidence="2">AVDCRST_MAG45</strain>
    </source>
</reference>
<name>A0A6J4SNC0_9ACTN</name>
<accession>A0A6J4SNC0</accession>
<proteinExistence type="predicted"/>
<dbReference type="InterPro" id="IPR051464">
    <property type="entry name" value="Peptidase_M42_aminopept"/>
</dbReference>
<evidence type="ECO:0000313" key="2">
    <source>
        <dbReference type="EMBL" id="CAA9498846.1"/>
    </source>
</evidence>
<feature type="domain" description="Peptidase M28" evidence="1">
    <location>
        <begin position="222"/>
        <end position="393"/>
    </location>
</feature>
<evidence type="ECO:0000259" key="1">
    <source>
        <dbReference type="Pfam" id="PF04389"/>
    </source>
</evidence>
<dbReference type="EMBL" id="CADCVU010000099">
    <property type="protein sequence ID" value="CAA9498846.1"/>
    <property type="molecule type" value="Genomic_DNA"/>
</dbReference>
<gene>
    <name evidence="2" type="ORF">AVDCRST_MAG45-1163</name>
</gene>
<protein>
    <recommendedName>
        <fullName evidence="1">Peptidase M28 domain-containing protein</fullName>
    </recommendedName>
</protein>
<sequence>MSTDGLLSEAELYERVARLAGLDRPSASPGELAAAEVVAGELRELGARVRLERERVHGTHWWPTGLPVALATAGGILAGRGGGLARLVGGGLAAFAAAAVADDLGGGSRWFRRRLPQRDSTNVVAELGDAGAERTLLITAHHDAAHSGLIFHPELGRALFRRFPGTLGRMNTSPPLLWGALAGPLAVALGAATGRRAPLTLGTLISAGYTAAMIDIGLRATVPGANDNLSGVAALLSVAHALAAAGGPPPGLRVILLSAGAEESHQEGMHAFGARHFASLPADRTHILCLDTLGSPRLALIEGEGMLRVADYPAEVRELVQSCADEAGVALFRGLRFRNATDGIVALRAGYPSAAIGSVDEFKVPTDYHWPTDTPDRVDYARVADAARLCVRLVERLAPSSDAAPAHAS</sequence>
<dbReference type="AlphaFoldDB" id="A0A6J4SNC0"/>
<dbReference type="Pfam" id="PF04389">
    <property type="entry name" value="Peptidase_M28"/>
    <property type="match status" value="1"/>
</dbReference>
<dbReference type="InterPro" id="IPR007484">
    <property type="entry name" value="Peptidase_M28"/>
</dbReference>
<dbReference type="SUPFAM" id="SSF53187">
    <property type="entry name" value="Zn-dependent exopeptidases"/>
    <property type="match status" value="1"/>
</dbReference>
<dbReference type="PANTHER" id="PTHR32481">
    <property type="entry name" value="AMINOPEPTIDASE"/>
    <property type="match status" value="1"/>
</dbReference>
<dbReference type="PANTHER" id="PTHR32481:SF0">
    <property type="entry name" value="AMINOPEPTIDASE YPDE-RELATED"/>
    <property type="match status" value="1"/>
</dbReference>